<keyword evidence="2" id="KW-1185">Reference proteome</keyword>
<gene>
    <name evidence="1" type="ORF">IED13_07720</name>
</gene>
<dbReference type="EMBL" id="JACXWY010000004">
    <property type="protein sequence ID" value="MBD3845580.1"/>
    <property type="molecule type" value="Genomic_DNA"/>
</dbReference>
<reference evidence="1" key="1">
    <citation type="submission" date="2020-09" db="EMBL/GenBank/DDBJ databases">
        <title>Bosea spartocytisi sp. nov. a root nodule endophyte of Spartocytisus supranubius in the high mountain ecosystem fo the Teide National Park (Canary Islands, Spain).</title>
        <authorList>
            <person name="Pulido-Suarez L."/>
            <person name="Peix A."/>
            <person name="Igual J.M."/>
            <person name="Socas-Perez N."/>
            <person name="Velazquez E."/>
            <person name="Flores-Felix J.D."/>
            <person name="Leon-Barrios M."/>
        </authorList>
    </citation>
    <scope>NUCLEOTIDE SEQUENCE</scope>
    <source>
        <strain evidence="1">SSUT16</strain>
    </source>
</reference>
<dbReference type="AlphaFoldDB" id="A0A927E872"/>
<name>A0A927E872_9HYPH</name>
<dbReference type="PANTHER" id="PTHR42815">
    <property type="entry name" value="FAD-BINDING, PUTATIVE (AFU_ORTHOLOGUE AFUA_6G07600)-RELATED"/>
    <property type="match status" value="1"/>
</dbReference>
<dbReference type="RefSeq" id="WP_191123842.1">
    <property type="nucleotide sequence ID" value="NZ_JACXWY010000004.1"/>
</dbReference>
<dbReference type="PANTHER" id="PTHR42815:SF2">
    <property type="entry name" value="FAD-BINDING, PUTATIVE (AFU_ORTHOLOGUE AFUA_6G07600)-RELATED"/>
    <property type="match status" value="1"/>
</dbReference>
<organism evidence="1 2">
    <name type="scientific">Bosea spartocytisi</name>
    <dbReference type="NCBI Taxonomy" id="2773451"/>
    <lineage>
        <taxon>Bacteria</taxon>
        <taxon>Pseudomonadati</taxon>
        <taxon>Pseudomonadota</taxon>
        <taxon>Alphaproteobacteria</taxon>
        <taxon>Hyphomicrobiales</taxon>
        <taxon>Boseaceae</taxon>
        <taxon>Bosea</taxon>
    </lineage>
</organism>
<evidence type="ECO:0000313" key="2">
    <source>
        <dbReference type="Proteomes" id="UP000619295"/>
    </source>
</evidence>
<sequence length="316" mass="33885">MIDASLTPFHGGELEAQAHAGQFSRGGGIRGFMPDQHRLFFAELPWFFAGILDAQGWPLATVLTGPPGLIESPTPNTLIVRALPSTQDPAAEAFQAGAGIGLLGIQFETRRRNRANGTIAAVGETGFSVAVTQSFGNCAKYIQTRTIEGWTVPGSAEAVEFTRLDAPARQLIAAADTFFVASAAGTDAGAAAGIDMSHRGGRPGFVRIDDDALTVPDFAGNSYFNTLGNLLREPRAALLFVDFRTGTVLQLQGAVEILWNDPEAARLDGAERLWRFHVRRGWRRENALPLRWSAPAYAPTTLQTGLWDQPALASAV</sequence>
<evidence type="ECO:0000313" key="1">
    <source>
        <dbReference type="EMBL" id="MBD3845580.1"/>
    </source>
</evidence>
<dbReference type="InterPro" id="IPR012349">
    <property type="entry name" value="Split_barrel_FMN-bd"/>
</dbReference>
<dbReference type="Gene3D" id="2.30.110.10">
    <property type="entry name" value="Electron Transport, Fmn-binding Protein, Chain A"/>
    <property type="match status" value="1"/>
</dbReference>
<protein>
    <submittedName>
        <fullName evidence="1">Pyridoxamine 5'-phosphate oxidase family protein</fullName>
    </submittedName>
</protein>
<comment type="caution">
    <text evidence="1">The sequence shown here is derived from an EMBL/GenBank/DDBJ whole genome shotgun (WGS) entry which is preliminary data.</text>
</comment>
<accession>A0A927E872</accession>
<dbReference type="Proteomes" id="UP000619295">
    <property type="component" value="Unassembled WGS sequence"/>
</dbReference>
<proteinExistence type="predicted"/>
<dbReference type="SUPFAM" id="SSF50475">
    <property type="entry name" value="FMN-binding split barrel"/>
    <property type="match status" value="1"/>
</dbReference>